<comment type="similarity">
    <text evidence="1">Belongs to the peptidase S49 family.</text>
</comment>
<dbReference type="InterPro" id="IPR001907">
    <property type="entry name" value="ClpP"/>
</dbReference>
<organism evidence="6 7">
    <name type="scientific">Ornithinibacillus bavariensis</name>
    <dbReference type="NCBI Taxonomy" id="545502"/>
    <lineage>
        <taxon>Bacteria</taxon>
        <taxon>Bacillati</taxon>
        <taxon>Bacillota</taxon>
        <taxon>Bacilli</taxon>
        <taxon>Bacillales</taxon>
        <taxon>Bacillaceae</taxon>
        <taxon>Ornithinibacillus</taxon>
    </lineage>
</organism>
<gene>
    <name evidence="6" type="primary">sppA</name>
    <name evidence="6" type="ORF">J43TS3_02110</name>
</gene>
<dbReference type="Pfam" id="PF01343">
    <property type="entry name" value="Peptidase_S49"/>
    <property type="match status" value="1"/>
</dbReference>
<dbReference type="RefSeq" id="WP_212919139.1">
    <property type="nucleotide sequence ID" value="NZ_BORP01000001.1"/>
</dbReference>
<evidence type="ECO:0000256" key="2">
    <source>
        <dbReference type="ARBA" id="ARBA00022670"/>
    </source>
</evidence>
<keyword evidence="3" id="KW-0378">Hydrolase</keyword>
<dbReference type="SUPFAM" id="SSF52096">
    <property type="entry name" value="ClpP/crotonase"/>
    <property type="match status" value="1"/>
</dbReference>
<dbReference type="GO" id="GO:0004252">
    <property type="term" value="F:serine-type endopeptidase activity"/>
    <property type="evidence" value="ECO:0007669"/>
    <property type="project" value="InterPro"/>
</dbReference>
<accession>A0A920C4G6</accession>
<sequence length="330" mass="36538">MNKKRWLALLIAVVLFVVSIGFQVATSIASANFEQIFTFPENKFPEELVEKGTKGKIVVLHLDGVIQDTAPSTLLNTTSYNHKQFLKMLDVAARDSSVDGIILRINTPGGGVVESAEVHDKIVDIQQEYKKPIYVSMGNTAASGGYYISAPADKIVAHPATLTGSIGVIMEGYNLSELTDKLGIEVNTIKSGEHKDIMSTFREMTDEERQILQTMIDDMYGDFVQVIVEGRGLSEEKVRELGDGRVYTGSQAKENGLVDELGSLDDTIDLMKNDLKLKNAQVVKYNSPLGFEKFFGMSMQSFIGKDEELINMLDIIRESNAPRAMYLYSN</sequence>
<dbReference type="InterPro" id="IPR047272">
    <property type="entry name" value="S49_SppA_C"/>
</dbReference>
<dbReference type="InterPro" id="IPR004635">
    <property type="entry name" value="Pept_S49_SppA"/>
</dbReference>
<feature type="domain" description="Peptidase S49" evidence="5">
    <location>
        <begin position="127"/>
        <end position="277"/>
    </location>
</feature>
<evidence type="ECO:0000259" key="5">
    <source>
        <dbReference type="Pfam" id="PF01343"/>
    </source>
</evidence>
<dbReference type="PANTHER" id="PTHR42987:SF7">
    <property type="entry name" value="SIGNAL PEPTIDE PEPTIDASE SPPA-RELATED"/>
    <property type="match status" value="1"/>
</dbReference>
<dbReference type="Gene3D" id="3.90.226.10">
    <property type="entry name" value="2-enoyl-CoA Hydratase, Chain A, domain 1"/>
    <property type="match status" value="2"/>
</dbReference>
<dbReference type="CDD" id="cd07023">
    <property type="entry name" value="S49_Sppa_N_C"/>
    <property type="match status" value="1"/>
</dbReference>
<dbReference type="PRINTS" id="PR00127">
    <property type="entry name" value="CLPPROTEASEP"/>
</dbReference>
<dbReference type="EMBL" id="BORP01000001">
    <property type="protein sequence ID" value="GIO25600.1"/>
    <property type="molecule type" value="Genomic_DNA"/>
</dbReference>
<dbReference type="InterPro" id="IPR029045">
    <property type="entry name" value="ClpP/crotonase-like_dom_sf"/>
</dbReference>
<keyword evidence="2" id="KW-0645">Protease</keyword>
<proteinExistence type="inferred from homology"/>
<dbReference type="InterPro" id="IPR002142">
    <property type="entry name" value="Peptidase_S49"/>
</dbReference>
<dbReference type="GO" id="GO:0004176">
    <property type="term" value="F:ATP-dependent peptidase activity"/>
    <property type="evidence" value="ECO:0007669"/>
    <property type="project" value="InterPro"/>
</dbReference>
<keyword evidence="7" id="KW-1185">Reference proteome</keyword>
<dbReference type="Proteomes" id="UP000676917">
    <property type="component" value="Unassembled WGS sequence"/>
</dbReference>
<evidence type="ECO:0000313" key="6">
    <source>
        <dbReference type="EMBL" id="GIO25600.1"/>
    </source>
</evidence>
<keyword evidence="4" id="KW-0720">Serine protease</keyword>
<dbReference type="AlphaFoldDB" id="A0A920C4G6"/>
<comment type="caution">
    <text evidence="6">The sequence shown here is derived from an EMBL/GenBank/DDBJ whole genome shotgun (WGS) entry which is preliminary data.</text>
</comment>
<reference evidence="6" key="1">
    <citation type="submission" date="2021-03" db="EMBL/GenBank/DDBJ databases">
        <title>Antimicrobial resistance genes in bacteria isolated from Japanese honey, and their potential for conferring macrolide and lincosamide resistance in the American foulbrood pathogen Paenibacillus larvae.</title>
        <authorList>
            <person name="Okamoto M."/>
            <person name="Kumagai M."/>
            <person name="Kanamori H."/>
            <person name="Takamatsu D."/>
        </authorList>
    </citation>
    <scope>NUCLEOTIDE SEQUENCE</scope>
    <source>
        <strain evidence="6">J43TS3</strain>
    </source>
</reference>
<evidence type="ECO:0000313" key="7">
    <source>
        <dbReference type="Proteomes" id="UP000676917"/>
    </source>
</evidence>
<name>A0A920C4G6_9BACI</name>
<evidence type="ECO:0000256" key="4">
    <source>
        <dbReference type="ARBA" id="ARBA00022825"/>
    </source>
</evidence>
<dbReference type="GO" id="GO:0006508">
    <property type="term" value="P:proteolysis"/>
    <property type="evidence" value="ECO:0007669"/>
    <property type="project" value="UniProtKB-KW"/>
</dbReference>
<evidence type="ECO:0000256" key="1">
    <source>
        <dbReference type="ARBA" id="ARBA00008683"/>
    </source>
</evidence>
<evidence type="ECO:0000256" key="3">
    <source>
        <dbReference type="ARBA" id="ARBA00022801"/>
    </source>
</evidence>
<dbReference type="PANTHER" id="PTHR42987">
    <property type="entry name" value="PEPTIDASE S49"/>
    <property type="match status" value="1"/>
</dbReference>
<dbReference type="NCBIfam" id="TIGR00706">
    <property type="entry name" value="SppA_dom"/>
    <property type="match status" value="1"/>
</dbReference>
<protein>
    <submittedName>
        <fullName evidence="6">Signal peptide peptidase SppA</fullName>
    </submittedName>
</protein>